<dbReference type="PANTHER" id="PTHR35337">
    <property type="entry name" value="SLR1478 PROTEIN"/>
    <property type="match status" value="1"/>
</dbReference>
<dbReference type="OrthoDB" id="9800053at2"/>
<dbReference type="Proteomes" id="UP000292262">
    <property type="component" value="Unassembled WGS sequence"/>
</dbReference>
<organism evidence="2 3">
    <name type="scientific">Aquimarina brevivitae</name>
    <dbReference type="NCBI Taxonomy" id="323412"/>
    <lineage>
        <taxon>Bacteria</taxon>
        <taxon>Pseudomonadati</taxon>
        <taxon>Bacteroidota</taxon>
        <taxon>Flavobacteriia</taxon>
        <taxon>Flavobacteriales</taxon>
        <taxon>Flavobacteriaceae</taxon>
        <taxon>Aquimarina</taxon>
    </lineage>
</organism>
<keyword evidence="1" id="KW-0812">Transmembrane</keyword>
<feature type="transmembrane region" description="Helical" evidence="1">
    <location>
        <begin position="100"/>
        <end position="119"/>
    </location>
</feature>
<keyword evidence="1" id="KW-0472">Membrane</keyword>
<keyword evidence="3" id="KW-1185">Reference proteome</keyword>
<dbReference type="PANTHER" id="PTHR35337:SF1">
    <property type="entry name" value="SLR1478 PROTEIN"/>
    <property type="match status" value="1"/>
</dbReference>
<gene>
    <name evidence="2" type="ORF">EV197_1907</name>
</gene>
<dbReference type="EMBL" id="SGXE01000002">
    <property type="protein sequence ID" value="RZS93329.1"/>
    <property type="molecule type" value="Genomic_DNA"/>
</dbReference>
<accession>A0A4V2F5M4</accession>
<sequence length="324" mass="36883">MREAAFVKQNKEKWIAFEKAIHKKVILTPDQLADYYIHLTNDLAYAQTYYPESKTLLYLNALASQAHQKIYINKKEDKNRILSFWKYEFPLFFKKYHRTLLYTFLIFTAACSIGIISALNDSSFLRLILGDAYVNETLNNIEKGDPTGIYKSGSMVGSFLGITINNIRVAFLAYAFGVITSIGTGYILFSNGVMLGAFMTFFYNQGLLFEASKSVWLHGTIEISVIVIAGCAGIVMGNSILFPKTFSRRVSFMKGAKDGLKIVVSTIPFFITAGFIEGFITRYSNMPTWLAFIIIFASLFLIVYYYIIYPILLSKKYEKELHRT</sequence>
<name>A0A4V2F5M4_9FLAO</name>
<dbReference type="RefSeq" id="WP_130286466.1">
    <property type="nucleotide sequence ID" value="NZ_SGXE01000002.1"/>
</dbReference>
<feature type="transmembrane region" description="Helical" evidence="1">
    <location>
        <begin position="215"/>
        <end position="241"/>
    </location>
</feature>
<feature type="transmembrane region" description="Helical" evidence="1">
    <location>
        <begin position="289"/>
        <end position="313"/>
    </location>
</feature>
<keyword evidence="1" id="KW-1133">Transmembrane helix</keyword>
<reference evidence="2 3" key="1">
    <citation type="submission" date="2019-02" db="EMBL/GenBank/DDBJ databases">
        <title>Genomic Encyclopedia of Type Strains, Phase IV (KMG-IV): sequencing the most valuable type-strain genomes for metagenomic binning, comparative biology and taxonomic classification.</title>
        <authorList>
            <person name="Goeker M."/>
        </authorList>
    </citation>
    <scope>NUCLEOTIDE SEQUENCE [LARGE SCALE GENOMIC DNA]</scope>
    <source>
        <strain evidence="2 3">DSM 17196</strain>
    </source>
</reference>
<evidence type="ECO:0000256" key="1">
    <source>
        <dbReference type="SAM" id="Phobius"/>
    </source>
</evidence>
<feature type="transmembrane region" description="Helical" evidence="1">
    <location>
        <begin position="186"/>
        <end position="203"/>
    </location>
</feature>
<feature type="transmembrane region" description="Helical" evidence="1">
    <location>
        <begin position="159"/>
        <end position="179"/>
    </location>
</feature>
<proteinExistence type="predicted"/>
<evidence type="ECO:0000313" key="3">
    <source>
        <dbReference type="Proteomes" id="UP000292262"/>
    </source>
</evidence>
<dbReference type="AlphaFoldDB" id="A0A4V2F5M4"/>
<feature type="transmembrane region" description="Helical" evidence="1">
    <location>
        <begin position="262"/>
        <end position="283"/>
    </location>
</feature>
<dbReference type="Pfam" id="PF01944">
    <property type="entry name" value="SpoIIM"/>
    <property type="match status" value="1"/>
</dbReference>
<evidence type="ECO:0000313" key="2">
    <source>
        <dbReference type="EMBL" id="RZS93329.1"/>
    </source>
</evidence>
<dbReference type="InterPro" id="IPR002798">
    <property type="entry name" value="SpoIIM-like"/>
</dbReference>
<comment type="caution">
    <text evidence="2">The sequence shown here is derived from an EMBL/GenBank/DDBJ whole genome shotgun (WGS) entry which is preliminary data.</text>
</comment>
<protein>
    <submittedName>
        <fullName evidence="2">Putative membrane protein SpoIIM required for sporulation</fullName>
    </submittedName>
</protein>